<dbReference type="AlphaFoldDB" id="A0AAV4Y7M4"/>
<accession>A0AAV4Y7M4</accession>
<organism evidence="1 2">
    <name type="scientific">Caerostris extrusa</name>
    <name type="common">Bark spider</name>
    <name type="synonym">Caerostris bankana</name>
    <dbReference type="NCBI Taxonomy" id="172846"/>
    <lineage>
        <taxon>Eukaryota</taxon>
        <taxon>Metazoa</taxon>
        <taxon>Ecdysozoa</taxon>
        <taxon>Arthropoda</taxon>
        <taxon>Chelicerata</taxon>
        <taxon>Arachnida</taxon>
        <taxon>Araneae</taxon>
        <taxon>Araneomorphae</taxon>
        <taxon>Entelegynae</taxon>
        <taxon>Araneoidea</taxon>
        <taxon>Araneidae</taxon>
        <taxon>Caerostris</taxon>
    </lineage>
</organism>
<keyword evidence="2" id="KW-1185">Reference proteome</keyword>
<dbReference type="EMBL" id="BPLR01018759">
    <property type="protein sequence ID" value="GIZ02124.1"/>
    <property type="molecule type" value="Genomic_DNA"/>
</dbReference>
<proteinExistence type="predicted"/>
<gene>
    <name evidence="1" type="ORF">CEXT_484441</name>
</gene>
<name>A0AAV4Y7M4_CAEEX</name>
<protein>
    <submittedName>
        <fullName evidence="1">Uncharacterized protein</fullName>
    </submittedName>
</protein>
<evidence type="ECO:0000313" key="2">
    <source>
        <dbReference type="Proteomes" id="UP001054945"/>
    </source>
</evidence>
<reference evidence="1 2" key="1">
    <citation type="submission" date="2021-06" db="EMBL/GenBank/DDBJ databases">
        <title>Caerostris extrusa draft genome.</title>
        <authorList>
            <person name="Kono N."/>
            <person name="Arakawa K."/>
        </authorList>
    </citation>
    <scope>NUCLEOTIDE SEQUENCE [LARGE SCALE GENOMIC DNA]</scope>
</reference>
<evidence type="ECO:0000313" key="1">
    <source>
        <dbReference type="EMBL" id="GIZ02124.1"/>
    </source>
</evidence>
<dbReference type="Proteomes" id="UP001054945">
    <property type="component" value="Unassembled WGS sequence"/>
</dbReference>
<comment type="caution">
    <text evidence="1">The sequence shown here is derived from an EMBL/GenBank/DDBJ whole genome shotgun (WGS) entry which is preliminary data.</text>
</comment>
<sequence length="68" mass="7535">MSRSSDFQVCSVKLKGKKFVLKIKTFEDEEGPVDDEISVQPGLRYKPSVINALIVGTPHTTVVISRNT</sequence>